<feature type="region of interest" description="Disordered" evidence="2">
    <location>
        <begin position="835"/>
        <end position="862"/>
    </location>
</feature>
<evidence type="ECO:0000259" key="4">
    <source>
        <dbReference type="PROSITE" id="PS50011"/>
    </source>
</evidence>
<dbReference type="PROSITE" id="PS00107">
    <property type="entry name" value="PROTEIN_KINASE_ATP"/>
    <property type="match status" value="1"/>
</dbReference>
<dbReference type="InterPro" id="IPR051681">
    <property type="entry name" value="Ser/Thr_Kinases-Pseudokinases"/>
</dbReference>
<dbReference type="GO" id="GO:0005524">
    <property type="term" value="F:ATP binding"/>
    <property type="evidence" value="ECO:0007669"/>
    <property type="project" value="UniProtKB-UniRule"/>
</dbReference>
<feature type="region of interest" description="Disordered" evidence="2">
    <location>
        <begin position="190"/>
        <end position="227"/>
    </location>
</feature>
<dbReference type="InterPro" id="IPR000719">
    <property type="entry name" value="Prot_kinase_dom"/>
</dbReference>
<feature type="compositionally biased region" description="Gly residues" evidence="2">
    <location>
        <begin position="205"/>
        <end position="221"/>
    </location>
</feature>
<feature type="compositionally biased region" description="Low complexity" evidence="2">
    <location>
        <begin position="838"/>
        <end position="862"/>
    </location>
</feature>
<feature type="region of interest" description="Disordered" evidence="2">
    <location>
        <begin position="585"/>
        <end position="616"/>
    </location>
</feature>
<keyword evidence="6" id="KW-1185">Reference proteome</keyword>
<accession>A0A835W5L9</accession>
<feature type="compositionally biased region" description="Polar residues" evidence="2">
    <location>
        <begin position="588"/>
        <end position="599"/>
    </location>
</feature>
<gene>
    <name evidence="5" type="ORF">HXX76_005628</name>
</gene>
<dbReference type="Pfam" id="PF07714">
    <property type="entry name" value="PK_Tyr_Ser-Thr"/>
    <property type="match status" value="1"/>
</dbReference>
<dbReference type="InterPro" id="IPR011009">
    <property type="entry name" value="Kinase-like_dom_sf"/>
</dbReference>
<dbReference type="SUPFAM" id="SSF56112">
    <property type="entry name" value="Protein kinase-like (PK-like)"/>
    <property type="match status" value="1"/>
</dbReference>
<evidence type="ECO:0000313" key="6">
    <source>
        <dbReference type="Proteomes" id="UP000650467"/>
    </source>
</evidence>
<comment type="caution">
    <text evidence="5">The sequence shown here is derived from an EMBL/GenBank/DDBJ whole genome shotgun (WGS) entry which is preliminary data.</text>
</comment>
<feature type="region of interest" description="Disordered" evidence="2">
    <location>
        <begin position="104"/>
        <end position="126"/>
    </location>
</feature>
<evidence type="ECO:0000256" key="1">
    <source>
        <dbReference type="PROSITE-ProRule" id="PRU10141"/>
    </source>
</evidence>
<evidence type="ECO:0000256" key="3">
    <source>
        <dbReference type="SAM" id="Phobius"/>
    </source>
</evidence>
<protein>
    <recommendedName>
        <fullName evidence="4">Protein kinase domain-containing protein</fullName>
    </recommendedName>
</protein>
<feature type="region of interest" description="Disordered" evidence="2">
    <location>
        <begin position="419"/>
        <end position="438"/>
    </location>
</feature>
<sequence length="1090" mass="113893">MISSGRCAWASRRRASAGASTSGRRGSASASASASYGTGTRVVVQDEYGNFVEMDIGDLFGSGFIVDDEDDSDDDDGFLDLDDDDDLDYVVWASTPGNFTSSFQASWQSNGRKPRRAKQQAAAEAPLSMDEKELLLRELPRQYRAAAQQMFGARLQTLRNLDELAQLIEAVDEINSMGVQFEVMHDEFGKGVGSSGSSSGRRRTGGGGGGRRTSGGRGGAGRSSARSGGALVLTDDDFSLQRLPIPVLRNFTIEGAWQQSLGRRPYVDWAYTRAKVRLGPGVTLTLDKVLSRRSRSDPSFRAPGFDLVTDDSGRDADDPAAFAVIIVNNTVNLQDCAGSSSTDLPYEQQCILSSGGVYIDLGLYCYSLDVYGNQVKTGYVSAVLNSENQCYQYMTVECTKQYGGVVGCYNYMITQQQQQQQAHSPPPLPPPPAGGAAGSSALWEIPAAAGNASDGGGTGGSSSSGDTQAVIIGSVVGGVVGGLLIAASITWTTVALMRRRRRRLATCGASSSSSNPAKAADGTAGCYDQSEAAATSPNTSMAAAALAANAGVFWSLVPVTPLTPFQPHILLNVTPVPAQKATAAASLAPTSRQLRQPVTASRPPRPPSGSTSLASLSHEFGSGNNAFEKITAAAASNGGVGKVTTAAGSEVAAANCSSVDTHASLTTKGNGGAAAVYTDLHVVLTDVVIGKGAFGKVVEGLYRGRRVAVKQIDMGLLLLQPPCSATAVLNGDTPPPNSQQQQQPAQRPPLLASSAALYPPRTATFAAPEAAAVAAAAGGTAAAVDLGALPRQLLLIPQSATEAQQLSLLYAQPLMTATASTGALLVAASDGGYCSNSADPQQQQGPQQTGAAPAAAGGAQPGQANRKIQDALIATLEQEVQVLARVQHPNIITLLAANLVPPNVCLVMELMDTSLDRLLYKDPSRPLPLSLAVHIALQVARALEYLHPTIIHRDLKDFGLSRLRSSTLITQEPGVGTGPYMAPECFDVNNIAITDRADCYAFGVLLWELIARSQPWAGLSVVAMAVRVVVNGERLPMSPLALAGAPAKLQKLVTQCFDADPRRRPAAADIVKVLLLLQQQLVTGVYDSSY</sequence>
<keyword evidence="3" id="KW-0812">Transmembrane</keyword>
<dbReference type="InterPro" id="IPR001245">
    <property type="entry name" value="Ser-Thr/Tyr_kinase_cat_dom"/>
</dbReference>
<keyword evidence="1" id="KW-0547">Nucleotide-binding</keyword>
<keyword evidence="3" id="KW-0472">Membrane</keyword>
<dbReference type="OrthoDB" id="4062651at2759"/>
<dbReference type="Proteomes" id="UP000650467">
    <property type="component" value="Unassembled WGS sequence"/>
</dbReference>
<proteinExistence type="predicted"/>
<evidence type="ECO:0000256" key="2">
    <source>
        <dbReference type="SAM" id="MobiDB-lite"/>
    </source>
</evidence>
<keyword evidence="1" id="KW-0067">ATP-binding</keyword>
<organism evidence="5 6">
    <name type="scientific">Chlamydomonas incerta</name>
    <dbReference type="NCBI Taxonomy" id="51695"/>
    <lineage>
        <taxon>Eukaryota</taxon>
        <taxon>Viridiplantae</taxon>
        <taxon>Chlorophyta</taxon>
        <taxon>core chlorophytes</taxon>
        <taxon>Chlorophyceae</taxon>
        <taxon>CS clade</taxon>
        <taxon>Chlamydomonadales</taxon>
        <taxon>Chlamydomonadaceae</taxon>
        <taxon>Chlamydomonas</taxon>
    </lineage>
</organism>
<keyword evidence="3" id="KW-1133">Transmembrane helix</keyword>
<dbReference type="EMBL" id="JAEHOC010000010">
    <property type="protein sequence ID" value="KAG2438014.1"/>
    <property type="molecule type" value="Genomic_DNA"/>
</dbReference>
<feature type="compositionally biased region" description="Pro residues" evidence="2">
    <location>
        <begin position="424"/>
        <end position="433"/>
    </location>
</feature>
<dbReference type="PANTHER" id="PTHR44329">
    <property type="entry name" value="SERINE/THREONINE-PROTEIN KINASE TNNI3K-RELATED"/>
    <property type="match status" value="1"/>
</dbReference>
<feature type="domain" description="Protein kinase" evidence="4">
    <location>
        <begin position="683"/>
        <end position="1076"/>
    </location>
</feature>
<feature type="compositionally biased region" description="Low complexity" evidence="2">
    <location>
        <begin position="738"/>
        <end position="748"/>
    </location>
</feature>
<feature type="region of interest" description="Disordered" evidence="2">
    <location>
        <begin position="727"/>
        <end position="748"/>
    </location>
</feature>
<feature type="binding site" evidence="1">
    <location>
        <position position="710"/>
    </location>
    <ligand>
        <name>ATP</name>
        <dbReference type="ChEBI" id="CHEBI:30616"/>
    </ligand>
</feature>
<name>A0A835W5L9_CHLIN</name>
<dbReference type="GO" id="GO:0004674">
    <property type="term" value="F:protein serine/threonine kinase activity"/>
    <property type="evidence" value="ECO:0007669"/>
    <property type="project" value="TreeGrafter"/>
</dbReference>
<dbReference type="Gene3D" id="1.10.510.10">
    <property type="entry name" value="Transferase(Phosphotransferase) domain 1"/>
    <property type="match status" value="2"/>
</dbReference>
<feature type="transmembrane region" description="Helical" evidence="3">
    <location>
        <begin position="470"/>
        <end position="494"/>
    </location>
</feature>
<reference evidence="5" key="1">
    <citation type="journal article" date="2020" name="bioRxiv">
        <title>Comparative genomics of Chlamydomonas.</title>
        <authorList>
            <person name="Craig R.J."/>
            <person name="Hasan A.R."/>
            <person name="Ness R.W."/>
            <person name="Keightley P.D."/>
        </authorList>
    </citation>
    <scope>NUCLEOTIDE SEQUENCE</scope>
    <source>
        <strain evidence="5">SAG 7.73</strain>
    </source>
</reference>
<dbReference type="PANTHER" id="PTHR44329:SF214">
    <property type="entry name" value="PROTEIN KINASE DOMAIN-CONTAINING PROTEIN"/>
    <property type="match status" value="1"/>
</dbReference>
<dbReference type="InterPro" id="IPR017441">
    <property type="entry name" value="Protein_kinase_ATP_BS"/>
</dbReference>
<dbReference type="PROSITE" id="PS50011">
    <property type="entry name" value="PROTEIN_KINASE_DOM"/>
    <property type="match status" value="1"/>
</dbReference>
<dbReference type="Gene3D" id="3.30.200.20">
    <property type="entry name" value="Phosphorylase Kinase, domain 1"/>
    <property type="match status" value="1"/>
</dbReference>
<evidence type="ECO:0000313" key="5">
    <source>
        <dbReference type="EMBL" id="KAG2438014.1"/>
    </source>
</evidence>
<dbReference type="AlphaFoldDB" id="A0A835W5L9"/>